<name>A0A939NGP6_STAXY</name>
<comment type="caution">
    <text evidence="1">The sequence shown here is derived from an EMBL/GenBank/DDBJ whole genome shotgun (WGS) entry which is preliminary data.</text>
</comment>
<dbReference type="AlphaFoldDB" id="A0A939NGP6"/>
<accession>A0A939NGP6</accession>
<reference evidence="1" key="1">
    <citation type="submission" date="2021-03" db="EMBL/GenBank/DDBJ databases">
        <title>Molecular epidemiology and mechanisms of colistin and carbapenem resistance in Enterobacteriaceae from clinical isolates, the environment and porcine samples in Pretoria, South Africa.</title>
        <authorList>
            <person name="Bogoshi D."/>
            <person name="Mbelle N.M."/>
            <person name="Naidoo V."/>
            <person name="Osei Sekyere J."/>
        </authorList>
    </citation>
    <scope>NUCLEOTIDE SEQUENCE</scope>
    <source>
        <strain evidence="1">ESB009</strain>
    </source>
</reference>
<gene>
    <name evidence="1" type="ORF">J4710_02235</name>
</gene>
<protein>
    <submittedName>
        <fullName evidence="1">Uncharacterized protein</fullName>
    </submittedName>
</protein>
<organism evidence="1">
    <name type="scientific">Staphylococcus xylosus</name>
    <dbReference type="NCBI Taxonomy" id="1288"/>
    <lineage>
        <taxon>Bacteria</taxon>
        <taxon>Bacillati</taxon>
        <taxon>Bacillota</taxon>
        <taxon>Bacilli</taxon>
        <taxon>Bacillales</taxon>
        <taxon>Staphylococcaceae</taxon>
        <taxon>Staphylococcus</taxon>
    </lineage>
</organism>
<evidence type="ECO:0000313" key="1">
    <source>
        <dbReference type="EMBL" id="MBO1919768.1"/>
    </source>
</evidence>
<proteinExistence type="predicted"/>
<dbReference type="EMBL" id="JAGETT010000009">
    <property type="protein sequence ID" value="MBO1919768.1"/>
    <property type="molecule type" value="Genomic_DNA"/>
</dbReference>
<sequence length="47" mass="5526">MAIYRNDFILVMAPTIKDMLGAEFNSIVKQWDERGYLETNNYGKQKI</sequence>